<proteinExistence type="inferred from homology"/>
<evidence type="ECO:0000256" key="1">
    <source>
        <dbReference type="RuleBase" id="RU366075"/>
    </source>
</evidence>
<comment type="subcellular location">
    <subcellularLocation>
        <location evidence="1">Secreted</location>
    </subcellularLocation>
</comment>
<dbReference type="SUPFAM" id="SSF81901">
    <property type="entry name" value="HCP-like"/>
    <property type="match status" value="1"/>
</dbReference>
<dbReference type="EMBL" id="NXLQ01000001">
    <property type="protein sequence ID" value="RDU67618.1"/>
    <property type="molecule type" value="Genomic_DNA"/>
</dbReference>
<evidence type="ECO:0000313" key="3">
    <source>
        <dbReference type="Proteomes" id="UP000256379"/>
    </source>
</evidence>
<dbReference type="InterPro" id="IPR011990">
    <property type="entry name" value="TPR-like_helical_dom_sf"/>
</dbReference>
<evidence type="ECO:0000313" key="2">
    <source>
        <dbReference type="EMBL" id="RDU67618.1"/>
    </source>
</evidence>
<accession>A0A3D8IQQ7</accession>
<comment type="caution">
    <text evidence="2">The sequence shown here is derived from an EMBL/GenBank/DDBJ whole genome shotgun (WGS) entry which is preliminary data.</text>
</comment>
<dbReference type="PANTHER" id="PTHR13891:SF1">
    <property type="entry name" value="CYTOCHROME C OXIDASE ASSEMBLY FACTOR 7"/>
    <property type="match status" value="1"/>
</dbReference>
<dbReference type="GO" id="GO:0008800">
    <property type="term" value="F:beta-lactamase activity"/>
    <property type="evidence" value="ECO:0007669"/>
    <property type="project" value="UniProtKB-UniRule"/>
</dbReference>
<dbReference type="AlphaFoldDB" id="A0A3D8IQQ7"/>
<dbReference type="RefSeq" id="WP_115542144.1">
    <property type="nucleotide sequence ID" value="NZ_NXLQ01000001.1"/>
</dbReference>
<keyword evidence="1" id="KW-0964">Secreted</keyword>
<dbReference type="PANTHER" id="PTHR13891">
    <property type="entry name" value="CYTOCHROME C OXIDASE ASSEMBLY FACTOR 7"/>
    <property type="match status" value="1"/>
</dbReference>
<reference evidence="2 3" key="1">
    <citation type="submission" date="2018-04" db="EMBL/GenBank/DDBJ databases">
        <title>Novel Campyloabacter and Helicobacter Species and Strains.</title>
        <authorList>
            <person name="Mannion A.J."/>
            <person name="Shen Z."/>
            <person name="Fox J.G."/>
        </authorList>
    </citation>
    <scope>NUCLEOTIDE SEQUENCE [LARGE SCALE GENOMIC DNA]</scope>
    <source>
        <strain evidence="2 3">MIT 17-337</strain>
    </source>
</reference>
<dbReference type="GO" id="GO:0005576">
    <property type="term" value="C:extracellular region"/>
    <property type="evidence" value="ECO:0007669"/>
    <property type="project" value="UniProtKB-SubCell"/>
</dbReference>
<keyword evidence="1" id="KW-0378">Hydrolase</keyword>
<dbReference type="Gene3D" id="1.25.40.10">
    <property type="entry name" value="Tetratricopeptide repeat domain"/>
    <property type="match status" value="1"/>
</dbReference>
<protein>
    <recommendedName>
        <fullName evidence="1">Beta-lactamase</fullName>
        <ecNumber evidence="1">3.5.2.6</ecNumber>
    </recommendedName>
</protein>
<dbReference type="EC" id="3.5.2.6" evidence="1"/>
<comment type="function">
    <text evidence="1">Hydrolyzes 6-aminopenicillinic acid and 7-aminocephalosporanic acid (ACA) derivatives.</text>
</comment>
<comment type="similarity">
    <text evidence="1">Belongs to the hcp beta-lactamase family.</text>
</comment>
<dbReference type="InterPro" id="IPR040239">
    <property type="entry name" value="HcpB-like"/>
</dbReference>
<keyword evidence="3" id="KW-1185">Reference proteome</keyword>
<sequence>MLFSVKSLILYGVFLMGDTGALGHTEQHTHSDRDKIAMATKLLSRASYSQHIEKNDNEFLKLTKQACDLGLGRACWYYANETGEAKDLLHAEEILQKDCFAKTPTTSSGESCTFLGIMSSQVETKHNYIEKDLYNRGCNLNNGWGCYRYAADFLAETDSKKAQQYNDKALQILTRECNNNIGSSCYFIGSVYEQPFKIDWLSLEEREKQARFFYQKGCNLGDGDSCYNKQNLWYFLN</sequence>
<dbReference type="Proteomes" id="UP000256379">
    <property type="component" value="Unassembled WGS sequence"/>
</dbReference>
<gene>
    <name evidence="2" type="ORF">CQA53_01020</name>
</gene>
<name>A0A3D8IQQ7_9HELI</name>
<comment type="catalytic activity">
    <reaction evidence="1">
        <text>a beta-lactam + H2O = a substituted beta-amino acid</text>
        <dbReference type="Rhea" id="RHEA:20401"/>
        <dbReference type="ChEBI" id="CHEBI:15377"/>
        <dbReference type="ChEBI" id="CHEBI:35627"/>
        <dbReference type="ChEBI" id="CHEBI:140347"/>
        <dbReference type="EC" id="3.5.2.6"/>
    </reaction>
</comment>
<organism evidence="2 3">
    <name type="scientific">Helicobacter didelphidarum</name>
    <dbReference type="NCBI Taxonomy" id="2040648"/>
    <lineage>
        <taxon>Bacteria</taxon>
        <taxon>Pseudomonadati</taxon>
        <taxon>Campylobacterota</taxon>
        <taxon>Epsilonproteobacteria</taxon>
        <taxon>Campylobacterales</taxon>
        <taxon>Helicobacteraceae</taxon>
        <taxon>Helicobacter</taxon>
    </lineage>
</organism>
<dbReference type="OrthoDB" id="5329526at2"/>